<dbReference type="OrthoDB" id="2018313at2759"/>
<evidence type="ECO:0000259" key="1">
    <source>
        <dbReference type="Pfam" id="PF25019"/>
    </source>
</evidence>
<protein>
    <submittedName>
        <fullName evidence="2">LRR domain containing protein</fullName>
    </submittedName>
</protein>
<dbReference type="InterPro" id="IPR056789">
    <property type="entry name" value="LRR_R13L1-DRL21"/>
</dbReference>
<evidence type="ECO:0000313" key="2">
    <source>
        <dbReference type="EMBL" id="PON83805.1"/>
    </source>
</evidence>
<organism evidence="2 3">
    <name type="scientific">Trema orientale</name>
    <name type="common">Charcoal tree</name>
    <name type="synonym">Celtis orientalis</name>
    <dbReference type="NCBI Taxonomy" id="63057"/>
    <lineage>
        <taxon>Eukaryota</taxon>
        <taxon>Viridiplantae</taxon>
        <taxon>Streptophyta</taxon>
        <taxon>Embryophyta</taxon>
        <taxon>Tracheophyta</taxon>
        <taxon>Spermatophyta</taxon>
        <taxon>Magnoliopsida</taxon>
        <taxon>eudicotyledons</taxon>
        <taxon>Gunneridae</taxon>
        <taxon>Pentapetalae</taxon>
        <taxon>rosids</taxon>
        <taxon>fabids</taxon>
        <taxon>Rosales</taxon>
        <taxon>Cannabaceae</taxon>
        <taxon>Trema</taxon>
    </lineage>
</organism>
<dbReference type="SUPFAM" id="SSF52058">
    <property type="entry name" value="L domain-like"/>
    <property type="match status" value="1"/>
</dbReference>
<dbReference type="PANTHER" id="PTHR47186">
    <property type="entry name" value="LEUCINE-RICH REPEAT-CONTAINING PROTEIN 57"/>
    <property type="match status" value="1"/>
</dbReference>
<dbReference type="PANTHER" id="PTHR47186:SF13">
    <property type="entry name" value="DISEASE RESISTANCE PROTEIN RGA3"/>
    <property type="match status" value="1"/>
</dbReference>
<reference evidence="3" key="1">
    <citation type="submission" date="2016-06" db="EMBL/GenBank/DDBJ databases">
        <title>Parallel loss of symbiosis genes in relatives of nitrogen-fixing non-legume Parasponia.</title>
        <authorList>
            <person name="Van Velzen R."/>
            <person name="Holmer R."/>
            <person name="Bu F."/>
            <person name="Rutten L."/>
            <person name="Van Zeijl A."/>
            <person name="Liu W."/>
            <person name="Santuari L."/>
            <person name="Cao Q."/>
            <person name="Sharma T."/>
            <person name="Shen D."/>
            <person name="Roswanjaya Y."/>
            <person name="Wardhani T."/>
            <person name="Kalhor M.S."/>
            <person name="Jansen J."/>
            <person name="Van den Hoogen J."/>
            <person name="Gungor B."/>
            <person name="Hartog M."/>
            <person name="Hontelez J."/>
            <person name="Verver J."/>
            <person name="Yang W.-C."/>
            <person name="Schijlen E."/>
            <person name="Repin R."/>
            <person name="Schilthuizen M."/>
            <person name="Schranz E."/>
            <person name="Heidstra R."/>
            <person name="Miyata K."/>
            <person name="Fedorova E."/>
            <person name="Kohlen W."/>
            <person name="Bisseling T."/>
            <person name="Smit S."/>
            <person name="Geurts R."/>
        </authorList>
    </citation>
    <scope>NUCLEOTIDE SEQUENCE [LARGE SCALE GENOMIC DNA]</scope>
    <source>
        <strain evidence="3">cv. RG33-2</strain>
    </source>
</reference>
<gene>
    <name evidence="2" type="ORF">TorRG33x02_203560</name>
</gene>
<sequence length="373" mass="41312">MRNDEMALDGLLPPQNLKALIVQNYMGVRFCDWLSSLTNLVELELINCKSCQSLPPLHHLSYLKKLMFRALPALEYVSDRDWDLSSTSSTMSKLMSFFQSLEELTISNCDNLKGWWPGKGGGTNNNGEAMVSIVEHQHQISFPKLLVLYINNCPNLTSMPLFPNLESLRLYGASSEPLRQTIMMRNDSVAATSASSFSAIHSSCCFSPLSKLKFLILSDVQDIEFLLMVIGNLSSLESLKIELCLNLALLPDGIGDLSSLVSLVIQDCPYLVSVPEEIGNLLSLETLTIWGCPNLETLPEGLCNLISLQSLTVQECHNLTSLPKGICNLPFLKFVNGQDWMCISAFTETGLTQDYITTSASTGSFTHCFLQIF</sequence>
<feature type="domain" description="R13L1/DRL21-like LRR repeat region" evidence="1">
    <location>
        <begin position="3"/>
        <end position="69"/>
    </location>
</feature>
<dbReference type="Pfam" id="PF25019">
    <property type="entry name" value="LRR_R13L1-DRL21"/>
    <property type="match status" value="1"/>
</dbReference>
<comment type="caution">
    <text evidence="2">The sequence shown here is derived from an EMBL/GenBank/DDBJ whole genome shotgun (WGS) entry which is preliminary data.</text>
</comment>
<proteinExistence type="predicted"/>
<dbReference type="AlphaFoldDB" id="A0A2P5EE37"/>
<keyword evidence="3" id="KW-1185">Reference proteome</keyword>
<evidence type="ECO:0000313" key="3">
    <source>
        <dbReference type="Proteomes" id="UP000237000"/>
    </source>
</evidence>
<dbReference type="EMBL" id="JXTC01000172">
    <property type="protein sequence ID" value="PON83805.1"/>
    <property type="molecule type" value="Genomic_DNA"/>
</dbReference>
<dbReference type="Gene3D" id="3.80.10.10">
    <property type="entry name" value="Ribonuclease Inhibitor"/>
    <property type="match status" value="2"/>
</dbReference>
<dbReference type="InParanoid" id="A0A2P5EE37"/>
<dbReference type="Proteomes" id="UP000237000">
    <property type="component" value="Unassembled WGS sequence"/>
</dbReference>
<dbReference type="InterPro" id="IPR032675">
    <property type="entry name" value="LRR_dom_sf"/>
</dbReference>
<accession>A0A2P5EE37</accession>
<name>A0A2P5EE37_TREOI</name>